<dbReference type="InterPro" id="IPR011989">
    <property type="entry name" value="ARM-like"/>
</dbReference>
<reference evidence="4" key="1">
    <citation type="journal article" date="2017" name="Front. Cell. Infect. Microbiol.">
        <title>The Distinct Transcriptional Response of the Midgut of Amblyomma sculptum and Amblyomma aureolatum Ticks to Rickettsia rickettsii Correlates to Their Differences in Susceptibility to Infection.</title>
        <authorList>
            <person name="Martins L.A."/>
            <person name="Galletti M.F.B.M."/>
            <person name="Ribeiro J.M."/>
            <person name="Fujita A."/>
            <person name="Costa F.B."/>
            <person name="Labruna M.B."/>
            <person name="Daffre S."/>
            <person name="Fogaca A.C."/>
        </authorList>
    </citation>
    <scope>NUCLEOTIDE SEQUENCE</scope>
</reference>
<dbReference type="PANTHER" id="PTHR13347:SF1">
    <property type="entry name" value="HEAT REPEAT-CONTAINING PROTEIN 3"/>
    <property type="match status" value="1"/>
</dbReference>
<name>A0A1E1X5U7_9ACAR</name>
<comment type="similarity">
    <text evidence="1">Belongs to the nuclear import and ribosome assembly adapter family.</text>
</comment>
<evidence type="ECO:0000256" key="2">
    <source>
        <dbReference type="SAM" id="MobiDB-lite"/>
    </source>
</evidence>
<dbReference type="InterPro" id="IPR016024">
    <property type="entry name" value="ARM-type_fold"/>
</dbReference>
<proteinExistence type="evidence at transcript level"/>
<dbReference type="Gene3D" id="1.25.10.10">
    <property type="entry name" value="Leucine-rich Repeat Variant"/>
    <property type="match status" value="1"/>
</dbReference>
<dbReference type="CDD" id="cd13394">
    <property type="entry name" value="Syo1_like"/>
    <property type="match status" value="1"/>
</dbReference>
<feature type="compositionally biased region" description="Basic residues" evidence="2">
    <location>
        <begin position="1"/>
        <end position="12"/>
    </location>
</feature>
<evidence type="ECO:0000259" key="3">
    <source>
        <dbReference type="Pfam" id="PF25567"/>
    </source>
</evidence>
<dbReference type="InterPro" id="IPR057990">
    <property type="entry name" value="TPR_SYO1"/>
</dbReference>
<feature type="domain" description="SYO1-like TPR repeats" evidence="3">
    <location>
        <begin position="383"/>
        <end position="643"/>
    </location>
</feature>
<dbReference type="Pfam" id="PF25567">
    <property type="entry name" value="TPR_SYO1"/>
    <property type="match status" value="1"/>
</dbReference>
<dbReference type="InterPro" id="IPR000225">
    <property type="entry name" value="Armadillo"/>
</dbReference>
<dbReference type="GO" id="GO:0051082">
    <property type="term" value="F:unfolded protein binding"/>
    <property type="evidence" value="ECO:0007669"/>
    <property type="project" value="TreeGrafter"/>
</dbReference>
<dbReference type="GO" id="GO:0006606">
    <property type="term" value="P:protein import into nucleus"/>
    <property type="evidence" value="ECO:0007669"/>
    <property type="project" value="TreeGrafter"/>
</dbReference>
<sequence length="655" mass="70977">MGKAKTKKHTSRRNNPTGMPSTRDIGEDCELQDANVTSRSADELPDMLQGGNAEERECAACIMAYTAKDPATCESLLKASIVRTAAPLLLDKNRAVRHSIAGALRNISAMNHEACNALIDFDVMTPLVGLLKEYNSPWQPSESQQKIDSKTEVFYQAVHLLWNLCESNETSVSIFNQERLWTVLLPCLNVDKYGTKIANAVGHCLHTVSEDNAELAERMSDFKASSGIFETLSQEPGRVLFQVLSAGILINITEVQKLPLAPAVLPVISVLSNALSLPVLDNIKMLAARVAELKAPAKKGNVDDTHVIEEKERNLEQILASVLDGLMAKQTALEILSNLCCGEDGGTGDDDYEDVSDDSSDIFDGDMETEETSAIFPLNISCEFHEALVGQNIVPKVLDHVSQMDEAIANVLLEHELSSVVLRRVHAVRCRALLCIGNLAEALDPDDLGGISGLVSTWACLAQLAFVHMDSKDLELLEASTSACRSVLQALASAATHGGTSDTPPLPSVSDEELKVLAQVGLQCSEPAVRTNVTRIMATLGCLLGPHQTNVLKKVGQHLLEISLKDPDIVVVTEALDAMFDVFGEDTTDAVAAEIELVTKLRQMLPAFKSKVNQAKKTLTYHYPVIATTKANLVRFLKYKAQRRGTQNGCGSDIG</sequence>
<accession>A0A1E1X5U7</accession>
<evidence type="ECO:0000313" key="4">
    <source>
        <dbReference type="EMBL" id="JAT94406.1"/>
    </source>
</evidence>
<dbReference type="AlphaFoldDB" id="A0A1E1X5U7"/>
<dbReference type="SMART" id="SM00185">
    <property type="entry name" value="ARM"/>
    <property type="match status" value="2"/>
</dbReference>
<dbReference type="EMBL" id="GFAC01004782">
    <property type="protein sequence ID" value="JAT94406.1"/>
    <property type="molecule type" value="mRNA"/>
</dbReference>
<dbReference type="GO" id="GO:0042273">
    <property type="term" value="P:ribosomal large subunit biogenesis"/>
    <property type="evidence" value="ECO:0007669"/>
    <property type="project" value="TreeGrafter"/>
</dbReference>
<protein>
    <recommendedName>
        <fullName evidence="3">SYO1-like TPR repeats domain-containing protein</fullName>
    </recommendedName>
</protein>
<evidence type="ECO:0000256" key="1">
    <source>
        <dbReference type="ARBA" id="ARBA00049983"/>
    </source>
</evidence>
<feature type="region of interest" description="Disordered" evidence="2">
    <location>
        <begin position="1"/>
        <end position="28"/>
    </location>
</feature>
<dbReference type="PANTHER" id="PTHR13347">
    <property type="entry name" value="HEAT REPEAT-CONTAINING PROTEIN 3"/>
    <property type="match status" value="1"/>
</dbReference>
<dbReference type="InterPro" id="IPR052616">
    <property type="entry name" value="SYO1-like"/>
</dbReference>
<dbReference type="SUPFAM" id="SSF48371">
    <property type="entry name" value="ARM repeat"/>
    <property type="match status" value="1"/>
</dbReference>
<organism evidence="4">
    <name type="scientific">Amblyomma aureolatum</name>
    <dbReference type="NCBI Taxonomy" id="187763"/>
    <lineage>
        <taxon>Eukaryota</taxon>
        <taxon>Metazoa</taxon>
        <taxon>Ecdysozoa</taxon>
        <taxon>Arthropoda</taxon>
        <taxon>Chelicerata</taxon>
        <taxon>Arachnida</taxon>
        <taxon>Acari</taxon>
        <taxon>Parasitiformes</taxon>
        <taxon>Ixodida</taxon>
        <taxon>Ixodoidea</taxon>
        <taxon>Ixodidae</taxon>
        <taxon>Amblyomminae</taxon>
        <taxon>Amblyomma</taxon>
    </lineage>
</organism>